<dbReference type="GO" id="GO:0005737">
    <property type="term" value="C:cytoplasm"/>
    <property type="evidence" value="ECO:0007669"/>
    <property type="project" value="TreeGrafter"/>
</dbReference>
<accession>A0A5C3N4L9</accession>
<dbReference type="GO" id="GO:0004725">
    <property type="term" value="F:protein tyrosine phosphatase activity"/>
    <property type="evidence" value="ECO:0007669"/>
    <property type="project" value="TreeGrafter"/>
</dbReference>
<dbReference type="Pfam" id="PF00581">
    <property type="entry name" value="Rhodanese"/>
    <property type="match status" value="1"/>
</dbReference>
<dbReference type="OrthoDB" id="102559at2759"/>
<gene>
    <name evidence="2" type="ORF">OE88DRAFT_1371370</name>
</gene>
<dbReference type="EMBL" id="ML213509">
    <property type="protein sequence ID" value="TFK52213.1"/>
    <property type="molecule type" value="Genomic_DNA"/>
</dbReference>
<keyword evidence="3" id="KW-1185">Reference proteome</keyword>
<dbReference type="SUPFAM" id="SSF52821">
    <property type="entry name" value="Rhodanese/Cell cycle control phosphatase"/>
    <property type="match status" value="1"/>
</dbReference>
<evidence type="ECO:0000259" key="1">
    <source>
        <dbReference type="PROSITE" id="PS50206"/>
    </source>
</evidence>
<sequence length="137" mass="15574">MFKYISADELAAIIKSEAVPTKDYLIVDVRDDDWAGGNIVRAHNSPSHVFLSKIDELVEKTKDVPTVVFHCALSQQRGPKAARIYSEVRDAMQASGADKPHQVFVLRGGFQEFQSKFKNDSQLVENWDKDVWNVKYM</sequence>
<dbReference type="PANTHER" id="PTHR10828:SF38">
    <property type="entry name" value="ARSENICAL-RESISTANCE PROTEIN 2-RELATED"/>
    <property type="match status" value="1"/>
</dbReference>
<dbReference type="Gene3D" id="3.40.250.10">
    <property type="entry name" value="Rhodanese-like domain"/>
    <property type="match status" value="1"/>
</dbReference>
<organism evidence="2 3">
    <name type="scientific">Heliocybe sulcata</name>
    <dbReference type="NCBI Taxonomy" id="5364"/>
    <lineage>
        <taxon>Eukaryota</taxon>
        <taxon>Fungi</taxon>
        <taxon>Dikarya</taxon>
        <taxon>Basidiomycota</taxon>
        <taxon>Agaricomycotina</taxon>
        <taxon>Agaricomycetes</taxon>
        <taxon>Gloeophyllales</taxon>
        <taxon>Gloeophyllaceae</taxon>
        <taxon>Heliocybe</taxon>
    </lineage>
</organism>
<name>A0A5C3N4L9_9AGAM</name>
<protein>
    <submittedName>
        <fullName evidence="2">Rhodanese-like protein</fullName>
    </submittedName>
</protein>
<dbReference type="InterPro" id="IPR001763">
    <property type="entry name" value="Rhodanese-like_dom"/>
</dbReference>
<proteinExistence type="predicted"/>
<feature type="domain" description="Rhodanese" evidence="1">
    <location>
        <begin position="20"/>
        <end position="122"/>
    </location>
</feature>
<dbReference type="GO" id="GO:0005634">
    <property type="term" value="C:nucleus"/>
    <property type="evidence" value="ECO:0007669"/>
    <property type="project" value="TreeGrafter"/>
</dbReference>
<dbReference type="AlphaFoldDB" id="A0A5C3N4L9"/>
<dbReference type="SMART" id="SM00450">
    <property type="entry name" value="RHOD"/>
    <property type="match status" value="1"/>
</dbReference>
<dbReference type="PROSITE" id="PS50206">
    <property type="entry name" value="RHODANESE_3"/>
    <property type="match status" value="1"/>
</dbReference>
<reference evidence="2 3" key="1">
    <citation type="journal article" date="2019" name="Nat. Ecol. Evol.">
        <title>Megaphylogeny resolves global patterns of mushroom evolution.</title>
        <authorList>
            <person name="Varga T."/>
            <person name="Krizsan K."/>
            <person name="Foldi C."/>
            <person name="Dima B."/>
            <person name="Sanchez-Garcia M."/>
            <person name="Sanchez-Ramirez S."/>
            <person name="Szollosi G.J."/>
            <person name="Szarkandi J.G."/>
            <person name="Papp V."/>
            <person name="Albert L."/>
            <person name="Andreopoulos W."/>
            <person name="Angelini C."/>
            <person name="Antonin V."/>
            <person name="Barry K.W."/>
            <person name="Bougher N.L."/>
            <person name="Buchanan P."/>
            <person name="Buyck B."/>
            <person name="Bense V."/>
            <person name="Catcheside P."/>
            <person name="Chovatia M."/>
            <person name="Cooper J."/>
            <person name="Damon W."/>
            <person name="Desjardin D."/>
            <person name="Finy P."/>
            <person name="Geml J."/>
            <person name="Haridas S."/>
            <person name="Hughes K."/>
            <person name="Justo A."/>
            <person name="Karasinski D."/>
            <person name="Kautmanova I."/>
            <person name="Kiss B."/>
            <person name="Kocsube S."/>
            <person name="Kotiranta H."/>
            <person name="LaButti K.M."/>
            <person name="Lechner B.E."/>
            <person name="Liimatainen K."/>
            <person name="Lipzen A."/>
            <person name="Lukacs Z."/>
            <person name="Mihaltcheva S."/>
            <person name="Morgado L.N."/>
            <person name="Niskanen T."/>
            <person name="Noordeloos M.E."/>
            <person name="Ohm R.A."/>
            <person name="Ortiz-Santana B."/>
            <person name="Ovrebo C."/>
            <person name="Racz N."/>
            <person name="Riley R."/>
            <person name="Savchenko A."/>
            <person name="Shiryaev A."/>
            <person name="Soop K."/>
            <person name="Spirin V."/>
            <person name="Szebenyi C."/>
            <person name="Tomsovsky M."/>
            <person name="Tulloss R.E."/>
            <person name="Uehling J."/>
            <person name="Grigoriev I.V."/>
            <person name="Vagvolgyi C."/>
            <person name="Papp T."/>
            <person name="Martin F.M."/>
            <person name="Miettinen O."/>
            <person name="Hibbett D.S."/>
            <person name="Nagy L.G."/>
        </authorList>
    </citation>
    <scope>NUCLEOTIDE SEQUENCE [LARGE SCALE GENOMIC DNA]</scope>
    <source>
        <strain evidence="2 3">OMC1185</strain>
    </source>
</reference>
<dbReference type="PANTHER" id="PTHR10828">
    <property type="entry name" value="M-PHASE INDUCER PHOSPHATASE DUAL SPECIFICITY PHOSPHATASE CDC25"/>
    <property type="match status" value="1"/>
</dbReference>
<evidence type="ECO:0000313" key="3">
    <source>
        <dbReference type="Proteomes" id="UP000305948"/>
    </source>
</evidence>
<dbReference type="STRING" id="5364.A0A5C3N4L9"/>
<dbReference type="Proteomes" id="UP000305948">
    <property type="component" value="Unassembled WGS sequence"/>
</dbReference>
<evidence type="ECO:0000313" key="2">
    <source>
        <dbReference type="EMBL" id="TFK52213.1"/>
    </source>
</evidence>
<dbReference type="InterPro" id="IPR036873">
    <property type="entry name" value="Rhodanese-like_dom_sf"/>
</dbReference>